<dbReference type="GO" id="GO:0010257">
    <property type="term" value="P:NADH dehydrogenase complex assembly"/>
    <property type="evidence" value="ECO:0007669"/>
    <property type="project" value="TreeGrafter"/>
</dbReference>
<dbReference type="PANTHER" id="PTHR13194">
    <property type="entry name" value="COMPLEX I INTERMEDIATE-ASSOCIATED PROTEIN 30"/>
    <property type="match status" value="1"/>
</dbReference>
<dbReference type="GO" id="GO:0005739">
    <property type="term" value="C:mitochondrion"/>
    <property type="evidence" value="ECO:0007669"/>
    <property type="project" value="UniProtKB-SubCell"/>
</dbReference>
<dbReference type="GO" id="GO:0051082">
    <property type="term" value="F:unfolded protein binding"/>
    <property type="evidence" value="ECO:0007669"/>
    <property type="project" value="TreeGrafter"/>
</dbReference>
<dbReference type="Pfam" id="PF08547">
    <property type="entry name" value="CIA30"/>
    <property type="match status" value="1"/>
</dbReference>
<dbReference type="STRING" id="246404.A0A507F503"/>
<dbReference type="InterPro" id="IPR013857">
    <property type="entry name" value="NADH-UbQ_OxRdtase-assoc_prot30"/>
</dbReference>
<protein>
    <recommendedName>
        <fullName evidence="5">NADH:ubiquinone oxidoreductase intermediate-associated protein 30 domain-containing protein</fullName>
    </recommendedName>
</protein>
<evidence type="ECO:0000256" key="1">
    <source>
        <dbReference type="ARBA" id="ARBA00004173"/>
    </source>
</evidence>
<feature type="domain" description="NADH:ubiquinone oxidoreductase intermediate-associated protein 30" evidence="5">
    <location>
        <begin position="42"/>
        <end position="209"/>
    </location>
</feature>
<evidence type="ECO:0000256" key="4">
    <source>
        <dbReference type="ARBA" id="ARBA00023186"/>
    </source>
</evidence>
<comment type="subcellular location">
    <subcellularLocation>
        <location evidence="1">Mitochondrion</location>
    </subcellularLocation>
</comment>
<evidence type="ECO:0000259" key="5">
    <source>
        <dbReference type="Pfam" id="PF08547"/>
    </source>
</evidence>
<keyword evidence="7" id="KW-1185">Reference proteome</keyword>
<dbReference type="EMBL" id="QEAP01000283">
    <property type="protein sequence ID" value="TPX70496.1"/>
    <property type="molecule type" value="Genomic_DNA"/>
</dbReference>
<dbReference type="InterPro" id="IPR008979">
    <property type="entry name" value="Galactose-bd-like_sf"/>
</dbReference>
<evidence type="ECO:0000313" key="6">
    <source>
        <dbReference type="EMBL" id="TPX70496.1"/>
    </source>
</evidence>
<dbReference type="GO" id="GO:0006120">
    <property type="term" value="P:mitochondrial electron transport, NADH to ubiquinone"/>
    <property type="evidence" value="ECO:0007669"/>
    <property type="project" value="TreeGrafter"/>
</dbReference>
<dbReference type="SUPFAM" id="SSF49785">
    <property type="entry name" value="Galactose-binding domain-like"/>
    <property type="match status" value="1"/>
</dbReference>
<reference evidence="6 7" key="1">
    <citation type="journal article" date="2019" name="Sci. Rep.">
        <title>Comparative genomics of chytrid fungi reveal insights into the obligate biotrophic and pathogenic lifestyle of Synchytrium endobioticum.</title>
        <authorList>
            <person name="van de Vossenberg B.T.L.H."/>
            <person name="Warris S."/>
            <person name="Nguyen H.D.T."/>
            <person name="van Gent-Pelzer M.P.E."/>
            <person name="Joly D.L."/>
            <person name="van de Geest H.C."/>
            <person name="Bonants P.J.M."/>
            <person name="Smith D.S."/>
            <person name="Levesque C.A."/>
            <person name="van der Lee T.A.J."/>
        </authorList>
    </citation>
    <scope>NUCLEOTIDE SEQUENCE [LARGE SCALE GENOMIC DNA]</scope>
    <source>
        <strain evidence="6 7">CBS 675.73</strain>
    </source>
</reference>
<evidence type="ECO:0000256" key="2">
    <source>
        <dbReference type="ARBA" id="ARBA00007884"/>
    </source>
</evidence>
<keyword evidence="3" id="KW-0496">Mitochondrion</keyword>
<evidence type="ECO:0000256" key="3">
    <source>
        <dbReference type="ARBA" id="ARBA00023128"/>
    </source>
</evidence>
<dbReference type="Proteomes" id="UP000320333">
    <property type="component" value="Unassembled WGS sequence"/>
</dbReference>
<dbReference type="OrthoDB" id="42561at2759"/>
<keyword evidence="4" id="KW-0143">Chaperone</keyword>
<proteinExistence type="inferred from homology"/>
<gene>
    <name evidence="6" type="ORF">CcCBS67573_g06517</name>
</gene>
<dbReference type="PANTHER" id="PTHR13194:SF18">
    <property type="entry name" value="COMPLEX I INTERMEDIATE-ASSOCIATED PROTEIN 30, MITOCHONDRIAL"/>
    <property type="match status" value="1"/>
</dbReference>
<evidence type="ECO:0000313" key="7">
    <source>
        <dbReference type="Proteomes" id="UP000320333"/>
    </source>
</evidence>
<name>A0A507F503_9FUNG</name>
<organism evidence="6 7">
    <name type="scientific">Chytriomyces confervae</name>
    <dbReference type="NCBI Taxonomy" id="246404"/>
    <lineage>
        <taxon>Eukaryota</taxon>
        <taxon>Fungi</taxon>
        <taxon>Fungi incertae sedis</taxon>
        <taxon>Chytridiomycota</taxon>
        <taxon>Chytridiomycota incertae sedis</taxon>
        <taxon>Chytridiomycetes</taxon>
        <taxon>Chytridiales</taxon>
        <taxon>Chytriomycetaceae</taxon>
        <taxon>Chytriomyces</taxon>
    </lineage>
</organism>
<sequence length="249" mass="28461">MSLGAGLRSYLNRSASYIQQEASNALKLDGFSSWKKDLPMFQLNSVEALEQFVLGCDADIGGQSEAYWGHTPSNTGLFWGKLDTKVPEGSKFEHSGYAGIKSKERPFTLFHHPRFDASQFRYLAIRCKADSRQYFVNLQTDSIYPSYTWQHRLQAETPGEWEVVMIPFRDFILTAHGHVQKNQLELDRTKIRNVGLSIMRQDGEFSLELDWIRAVNTERTLGDRDILPTERGANQKSAPFFVDFPKKGN</sequence>
<dbReference type="InterPro" id="IPR039131">
    <property type="entry name" value="NDUFAF1"/>
</dbReference>
<comment type="caution">
    <text evidence="6">The sequence shown here is derived from an EMBL/GenBank/DDBJ whole genome shotgun (WGS) entry which is preliminary data.</text>
</comment>
<comment type="similarity">
    <text evidence="2">Belongs to the CIA30 family.</text>
</comment>
<accession>A0A507F503</accession>
<dbReference type="AlphaFoldDB" id="A0A507F503"/>